<dbReference type="InterPro" id="IPR029069">
    <property type="entry name" value="HotDog_dom_sf"/>
</dbReference>
<evidence type="ECO:0000313" key="4">
    <source>
        <dbReference type="Proteomes" id="UP000531594"/>
    </source>
</evidence>
<dbReference type="Proteomes" id="UP000531594">
    <property type="component" value="Unassembled WGS sequence"/>
</dbReference>
<dbReference type="Gene3D" id="3.10.129.10">
    <property type="entry name" value="Hotdog Thioesterase"/>
    <property type="match status" value="1"/>
</dbReference>
<keyword evidence="2 3" id="KW-0378">Hydrolase</keyword>
<evidence type="ECO:0000256" key="1">
    <source>
        <dbReference type="ARBA" id="ARBA00005953"/>
    </source>
</evidence>
<dbReference type="GO" id="GO:0047617">
    <property type="term" value="F:fatty acyl-CoA hydrolase activity"/>
    <property type="evidence" value="ECO:0007669"/>
    <property type="project" value="TreeGrafter"/>
</dbReference>
<keyword evidence="4" id="KW-1185">Reference proteome</keyword>
<dbReference type="InterPro" id="IPR050563">
    <property type="entry name" value="4-hydroxybenzoyl-CoA_TE"/>
</dbReference>
<reference evidence="3 4" key="1">
    <citation type="submission" date="2020-08" db="EMBL/GenBank/DDBJ databases">
        <title>Genomic Encyclopedia of Type Strains, Phase IV (KMG-IV): sequencing the most valuable type-strain genomes for metagenomic binning, comparative biology and taxonomic classification.</title>
        <authorList>
            <person name="Goeker M."/>
        </authorList>
    </citation>
    <scope>NUCLEOTIDE SEQUENCE [LARGE SCALE GENOMIC DNA]</scope>
    <source>
        <strain evidence="3 4">DSM 5391</strain>
    </source>
</reference>
<evidence type="ECO:0000313" key="3">
    <source>
        <dbReference type="EMBL" id="MBB6447645.1"/>
    </source>
</evidence>
<accession>A0A7X0HVH9</accession>
<dbReference type="EMBL" id="JACHGK010000025">
    <property type="protein sequence ID" value="MBB6447645.1"/>
    <property type="molecule type" value="Genomic_DNA"/>
</dbReference>
<dbReference type="PANTHER" id="PTHR31793:SF27">
    <property type="entry name" value="NOVEL THIOESTERASE SUPERFAMILY DOMAIN AND SAPOSIN A-TYPE DOMAIN CONTAINING PROTEIN (0610012H03RIK)"/>
    <property type="match status" value="1"/>
</dbReference>
<dbReference type="PANTHER" id="PTHR31793">
    <property type="entry name" value="4-HYDROXYBENZOYL-COA THIOESTERASE FAMILY MEMBER"/>
    <property type="match status" value="1"/>
</dbReference>
<proteinExistence type="inferred from homology"/>
<evidence type="ECO:0000256" key="2">
    <source>
        <dbReference type="ARBA" id="ARBA00022801"/>
    </source>
</evidence>
<comment type="caution">
    <text evidence="3">The sequence shown here is derived from an EMBL/GenBank/DDBJ whole genome shotgun (WGS) entry which is preliminary data.</text>
</comment>
<dbReference type="InterPro" id="IPR006684">
    <property type="entry name" value="YbgC/YbaW"/>
</dbReference>
<comment type="similarity">
    <text evidence="1">Belongs to the 4-hydroxybenzoyl-CoA thioesterase family.</text>
</comment>
<dbReference type="CDD" id="cd00586">
    <property type="entry name" value="4HBT"/>
    <property type="match status" value="1"/>
</dbReference>
<dbReference type="SUPFAM" id="SSF54637">
    <property type="entry name" value="Thioesterase/thiol ester dehydrase-isomerase"/>
    <property type="match status" value="1"/>
</dbReference>
<dbReference type="AlphaFoldDB" id="A0A7X0HVH9"/>
<dbReference type="Pfam" id="PF13279">
    <property type="entry name" value="4HBT_2"/>
    <property type="match status" value="1"/>
</dbReference>
<dbReference type="PIRSF" id="PIRSF003230">
    <property type="entry name" value="YbgC"/>
    <property type="match status" value="1"/>
</dbReference>
<gene>
    <name evidence="3" type="ORF">HNR53_004333</name>
</gene>
<name>A0A7X0HVH9_9BACI</name>
<dbReference type="RefSeq" id="WP_184529776.1">
    <property type="nucleotide sequence ID" value="NZ_JACHGK010000025.1"/>
</dbReference>
<sequence>MITKKIRIQFVDTDASGRIHYSAIFRYFEIMDHDFFRRIGYSYKKIITLGLDIPRVHVECNYLGNIEYDDELEVRVSISKIGNSSYTLSFGFYKEDVLVAKGSLTNVFVDRESGKSVKIPEFIKTELAKHLEPVSI</sequence>
<organism evidence="3 4">
    <name type="scientific">Bacillus benzoevorans</name>
    <dbReference type="NCBI Taxonomy" id="1456"/>
    <lineage>
        <taxon>Bacteria</taxon>
        <taxon>Bacillati</taxon>
        <taxon>Bacillota</taxon>
        <taxon>Bacilli</taxon>
        <taxon>Bacillales</taxon>
        <taxon>Bacillaceae</taxon>
        <taxon>Bacillus</taxon>
    </lineage>
</organism>
<protein>
    <submittedName>
        <fullName evidence="3">YbgC/YbaW family acyl-CoA thioester hydrolase</fullName>
    </submittedName>
</protein>